<evidence type="ECO:0000256" key="1">
    <source>
        <dbReference type="SAM" id="MobiDB-lite"/>
    </source>
</evidence>
<evidence type="ECO:0000259" key="2">
    <source>
        <dbReference type="PROSITE" id="PS50003"/>
    </source>
</evidence>
<feature type="region of interest" description="Disordered" evidence="1">
    <location>
        <begin position="72"/>
        <end position="97"/>
    </location>
</feature>
<keyword evidence="4" id="KW-1185">Reference proteome</keyword>
<feature type="compositionally biased region" description="Low complexity" evidence="1">
    <location>
        <begin position="78"/>
        <end position="89"/>
    </location>
</feature>
<dbReference type="InterPro" id="IPR011993">
    <property type="entry name" value="PH-like_dom_sf"/>
</dbReference>
<feature type="compositionally biased region" description="Polar residues" evidence="1">
    <location>
        <begin position="42"/>
        <end position="53"/>
    </location>
</feature>
<feature type="compositionally biased region" description="Low complexity" evidence="1">
    <location>
        <begin position="119"/>
        <end position="131"/>
    </location>
</feature>
<evidence type="ECO:0000313" key="3">
    <source>
        <dbReference type="EMBL" id="KAG0284567.1"/>
    </source>
</evidence>
<feature type="domain" description="PH" evidence="2">
    <location>
        <begin position="387"/>
        <end position="505"/>
    </location>
</feature>
<dbReference type="SUPFAM" id="SSF50729">
    <property type="entry name" value="PH domain-like"/>
    <property type="match status" value="1"/>
</dbReference>
<feature type="region of interest" description="Disordered" evidence="1">
    <location>
        <begin position="28"/>
        <end position="55"/>
    </location>
</feature>
<dbReference type="Proteomes" id="UP001194696">
    <property type="component" value="Unassembled WGS sequence"/>
</dbReference>
<dbReference type="SMART" id="SM00233">
    <property type="entry name" value="PH"/>
    <property type="match status" value="1"/>
</dbReference>
<feature type="region of interest" description="Disordered" evidence="1">
    <location>
        <begin position="518"/>
        <end position="552"/>
    </location>
</feature>
<evidence type="ECO:0000313" key="4">
    <source>
        <dbReference type="Proteomes" id="UP001194696"/>
    </source>
</evidence>
<sequence>MQNDTLRKLTDVFSYPGSFLNKAKRIKKSTISGSQVHPDKASISSTPNNNGISSPFPEVTKSVRMTDVENKQSLSVHTTTTTTATTSATGKVHTPTAALSSHSVGGVLKSPLKSPFQPTSTCNSNTHSNSNVGSTKIVGPISPKASKIFTKEEPPIVHYPVAVSSLDQFSPQRRVWLQNCLSPSGIAATVGDAGGPVGGGAALNSNVRKTGTAWDTVEDHHPHHQVVKQAAYSNPNEAIGLLFVKLMQVTNKATSKLFDVEWSLRIGNVERTSYPSRSFKDNPGNTATMNEVFLFDVNEPFQLEMSVTGNPVPTKFGTMAGFSNTQTAQLGHLDLSLCLEPMERSVRTYKLRRPAGDEKGKTDCEVVIMVGLHVLEEPVEDRSWESEALYQGFLTVMARGGRVASWKRYWAVLEGRALKFYDAEYQLKRDVIAVIPLAHVSRVQLPDYEKVDVGANGFSMVVPPHGVNLKSSTIDPSELDYCIYAFTDSSHFHEVWLAHLEETIEQYQENMVKRRKMAETRRNRRALQSLSRHSLETSGSSAPDTPLEEGEEVKEELIDVKFIW</sequence>
<dbReference type="InterPro" id="IPR001849">
    <property type="entry name" value="PH_domain"/>
</dbReference>
<dbReference type="Gene3D" id="2.30.29.30">
    <property type="entry name" value="Pleckstrin-homology domain (PH domain)/Phosphotyrosine-binding domain (PTB)"/>
    <property type="match status" value="1"/>
</dbReference>
<accession>A0ABQ7JTB1</accession>
<gene>
    <name evidence="3" type="ORF">BGZ96_011068</name>
</gene>
<feature type="compositionally biased region" description="Polar residues" evidence="1">
    <location>
        <begin position="526"/>
        <end position="543"/>
    </location>
</feature>
<dbReference type="EMBL" id="JAAAIM010000757">
    <property type="protein sequence ID" value="KAG0284567.1"/>
    <property type="molecule type" value="Genomic_DNA"/>
</dbReference>
<comment type="caution">
    <text evidence="3">The sequence shown here is derived from an EMBL/GenBank/DDBJ whole genome shotgun (WGS) entry which is preliminary data.</text>
</comment>
<protein>
    <recommendedName>
        <fullName evidence="2">PH domain-containing protein</fullName>
    </recommendedName>
</protein>
<dbReference type="PROSITE" id="PS50003">
    <property type="entry name" value="PH_DOMAIN"/>
    <property type="match status" value="1"/>
</dbReference>
<name>A0ABQ7JTB1_9FUNG</name>
<proteinExistence type="predicted"/>
<reference evidence="3 4" key="1">
    <citation type="journal article" date="2020" name="Fungal Divers.">
        <title>Resolving the Mortierellaceae phylogeny through synthesis of multi-gene phylogenetics and phylogenomics.</title>
        <authorList>
            <person name="Vandepol N."/>
            <person name="Liber J."/>
            <person name="Desiro A."/>
            <person name="Na H."/>
            <person name="Kennedy M."/>
            <person name="Barry K."/>
            <person name="Grigoriev I.V."/>
            <person name="Miller A.N."/>
            <person name="O'Donnell K."/>
            <person name="Stajich J.E."/>
            <person name="Bonito G."/>
        </authorList>
    </citation>
    <scope>NUCLEOTIDE SEQUENCE [LARGE SCALE GENOMIC DNA]</scope>
    <source>
        <strain evidence="3 4">AD045</strain>
    </source>
</reference>
<feature type="region of interest" description="Disordered" evidence="1">
    <location>
        <begin position="115"/>
        <end position="137"/>
    </location>
</feature>
<organism evidence="3 4">
    <name type="scientific">Linnemannia gamsii</name>
    <dbReference type="NCBI Taxonomy" id="64522"/>
    <lineage>
        <taxon>Eukaryota</taxon>
        <taxon>Fungi</taxon>
        <taxon>Fungi incertae sedis</taxon>
        <taxon>Mucoromycota</taxon>
        <taxon>Mortierellomycotina</taxon>
        <taxon>Mortierellomycetes</taxon>
        <taxon>Mortierellales</taxon>
        <taxon>Mortierellaceae</taxon>
        <taxon>Linnemannia</taxon>
    </lineage>
</organism>